<gene>
    <name evidence="7" type="primary">ZBED1</name>
    <name evidence="7" type="ORF">TNIN_339001</name>
</gene>
<dbReference type="PANTHER" id="PTHR46481">
    <property type="entry name" value="ZINC FINGER BED DOMAIN-CONTAINING PROTEIN 4"/>
    <property type="match status" value="1"/>
</dbReference>
<name>A0A8X6MDR9_9ARAC</name>
<feature type="compositionally biased region" description="Polar residues" evidence="6">
    <location>
        <begin position="225"/>
        <end position="258"/>
    </location>
</feature>
<dbReference type="PANTHER" id="PTHR46481:SF10">
    <property type="entry name" value="ZINC FINGER BED DOMAIN-CONTAINING PROTEIN 39"/>
    <property type="match status" value="1"/>
</dbReference>
<comment type="caution">
    <text evidence="7">The sequence shown here is derived from an EMBL/GenBank/DDBJ whole genome shotgun (WGS) entry which is preliminary data.</text>
</comment>
<dbReference type="Proteomes" id="UP000886998">
    <property type="component" value="Unassembled WGS sequence"/>
</dbReference>
<dbReference type="AlphaFoldDB" id="A0A8X6MDR9"/>
<evidence type="ECO:0000256" key="6">
    <source>
        <dbReference type="SAM" id="MobiDB-lite"/>
    </source>
</evidence>
<keyword evidence="5" id="KW-0539">Nucleus</keyword>
<accession>A0A8X6MDR9</accession>
<organism evidence="7 8">
    <name type="scientific">Trichonephila inaurata madagascariensis</name>
    <dbReference type="NCBI Taxonomy" id="2747483"/>
    <lineage>
        <taxon>Eukaryota</taxon>
        <taxon>Metazoa</taxon>
        <taxon>Ecdysozoa</taxon>
        <taxon>Arthropoda</taxon>
        <taxon>Chelicerata</taxon>
        <taxon>Arachnida</taxon>
        <taxon>Araneae</taxon>
        <taxon>Araneomorphae</taxon>
        <taxon>Entelegynae</taxon>
        <taxon>Araneoidea</taxon>
        <taxon>Nephilidae</taxon>
        <taxon>Trichonephila</taxon>
        <taxon>Trichonephila inaurata</taxon>
    </lineage>
</organism>
<keyword evidence="8" id="KW-1185">Reference proteome</keyword>
<evidence type="ECO:0000313" key="8">
    <source>
        <dbReference type="Proteomes" id="UP000886998"/>
    </source>
</evidence>
<dbReference type="InterPro" id="IPR052035">
    <property type="entry name" value="ZnF_BED_domain_contain"/>
</dbReference>
<evidence type="ECO:0000256" key="4">
    <source>
        <dbReference type="ARBA" id="ARBA00022833"/>
    </source>
</evidence>
<feature type="compositionally biased region" description="Low complexity" evidence="6">
    <location>
        <begin position="208"/>
        <end position="219"/>
    </location>
</feature>
<evidence type="ECO:0000313" key="7">
    <source>
        <dbReference type="EMBL" id="GFS47230.1"/>
    </source>
</evidence>
<evidence type="ECO:0000256" key="1">
    <source>
        <dbReference type="ARBA" id="ARBA00004123"/>
    </source>
</evidence>
<keyword evidence="4" id="KW-0862">Zinc</keyword>
<proteinExistence type="predicted"/>
<evidence type="ECO:0000256" key="3">
    <source>
        <dbReference type="ARBA" id="ARBA00022771"/>
    </source>
</evidence>
<dbReference type="GO" id="GO:0005634">
    <property type="term" value="C:nucleus"/>
    <property type="evidence" value="ECO:0007669"/>
    <property type="project" value="UniProtKB-SubCell"/>
</dbReference>
<dbReference type="EMBL" id="BMAV01026087">
    <property type="protein sequence ID" value="GFS47230.1"/>
    <property type="molecule type" value="Genomic_DNA"/>
</dbReference>
<keyword evidence="3" id="KW-0863">Zinc-finger</keyword>
<evidence type="ECO:0000256" key="5">
    <source>
        <dbReference type="ARBA" id="ARBA00023242"/>
    </source>
</evidence>
<keyword evidence="2" id="KW-0479">Metal-binding</keyword>
<feature type="region of interest" description="Disordered" evidence="6">
    <location>
        <begin position="208"/>
        <end position="258"/>
    </location>
</feature>
<dbReference type="OrthoDB" id="2438421at2759"/>
<evidence type="ECO:0000256" key="2">
    <source>
        <dbReference type="ARBA" id="ARBA00022723"/>
    </source>
</evidence>
<sequence>MQLKTFQDKKFLTKMQAFRDEKGLLRIRTKLVGSDEKDFRLPVILPASNTESVASSTASVSVFKQQTLTSCLTNIKSFGDNGVKRGQIHDSKGWLASEYCGKNRNYLMKVVVPLYKVPPRKTITHMIEDKYDILSTQIKNTSRSTISLTVDVWTDLHNSQSYLGLTGHCIHENKLMSIIFGVTALTEPLPPTHNADYLAKWRKYSYDSSSSSEEGSVNRGESRRLNTLTFTSRTIEATTTENSQAQNSNIDSTTPTGIRSGTFHRVRIYNRGMFRSQAQCWRPLARAHYIQRAAFPHLASNLRPTGRVHYYEGVPFQNQRPGLRPFARTMPPPFAPEGAIHLPFPPPGYRLCCRCKQYFNPELLPRVLFRADLNYCEGCRISS</sequence>
<comment type="subcellular location">
    <subcellularLocation>
        <location evidence="1">Nucleus</location>
    </subcellularLocation>
</comment>
<reference evidence="7" key="1">
    <citation type="submission" date="2020-08" db="EMBL/GenBank/DDBJ databases">
        <title>Multicomponent nature underlies the extraordinary mechanical properties of spider dragline silk.</title>
        <authorList>
            <person name="Kono N."/>
            <person name="Nakamura H."/>
            <person name="Mori M."/>
            <person name="Yoshida Y."/>
            <person name="Ohtoshi R."/>
            <person name="Malay A.D."/>
            <person name="Moran D.A.P."/>
            <person name="Tomita M."/>
            <person name="Numata K."/>
            <person name="Arakawa K."/>
        </authorList>
    </citation>
    <scope>NUCLEOTIDE SEQUENCE</scope>
</reference>
<dbReference type="GO" id="GO:0008270">
    <property type="term" value="F:zinc ion binding"/>
    <property type="evidence" value="ECO:0007669"/>
    <property type="project" value="UniProtKB-KW"/>
</dbReference>
<protein>
    <submittedName>
        <fullName evidence="7">Zinc finger BED domain-containing protein 1</fullName>
    </submittedName>
</protein>